<protein>
    <submittedName>
        <fullName evidence="1">Uncharacterized protein</fullName>
    </submittedName>
</protein>
<sequence>MIFEYSLEFRKLYFYSFVNADGLIPERFKVIHVETSGNIVIYTIEREYVISEQLIVDLASHIKEIYCSCNKTINYQSLSLLPSHNWHEYIDLWSCHNSEFKSTLNFTPKARKNCIILGSFFMISDKHIYCCKCYKDRIFYNEVNMSISNDDIIYMAFCKYFESNTYFYINERTEIILFGKSYIGDTKNGRMYPALKVGFKSVKSIERESELMNDFFRKRIFHIMEKNKIDIKILDYDISFIPKSTPAKVML</sequence>
<dbReference type="Proteomes" id="UP000011185">
    <property type="component" value="Unassembled WGS sequence"/>
</dbReference>
<dbReference type="EMBL" id="JH993813">
    <property type="protein sequence ID" value="ELQ76803.1"/>
    <property type="molecule type" value="Genomic_DNA"/>
</dbReference>
<accession>L7JZC0</accession>
<evidence type="ECO:0000313" key="1">
    <source>
        <dbReference type="EMBL" id="ELQ76803.1"/>
    </source>
</evidence>
<gene>
    <name evidence="1" type="ORF">THOM_0192</name>
</gene>
<dbReference type="AlphaFoldDB" id="L7JZC0"/>
<dbReference type="STRING" id="72359.L7JZC0"/>
<dbReference type="OMA" id="NWHEYID"/>
<dbReference type="VEuPathDB" id="MicrosporidiaDB:THOM_0192"/>
<reference evidence="1 2" key="1">
    <citation type="journal article" date="2012" name="PLoS Pathog.">
        <title>The genome of the obligate intracellular parasite Trachipleistophora hominis: new insights into microsporidian genome dynamics and reductive evolution.</title>
        <authorList>
            <person name="Heinz E."/>
            <person name="Williams T.A."/>
            <person name="Nakjang S."/>
            <person name="Noel C.J."/>
            <person name="Swan D.C."/>
            <person name="Goldberg A.V."/>
            <person name="Harris S.R."/>
            <person name="Weinmaier T."/>
            <person name="Markert S."/>
            <person name="Becher D."/>
            <person name="Bernhardt J."/>
            <person name="Dagan T."/>
            <person name="Hacker C."/>
            <person name="Lucocq J.M."/>
            <person name="Schweder T."/>
            <person name="Rattei T."/>
            <person name="Hall N."/>
            <person name="Hirt R.P."/>
            <person name="Embley T.M."/>
        </authorList>
    </citation>
    <scope>NUCLEOTIDE SEQUENCE [LARGE SCALE GENOMIC DNA]</scope>
</reference>
<dbReference type="OrthoDB" id="66510at2759"/>
<proteinExistence type="predicted"/>
<evidence type="ECO:0000313" key="2">
    <source>
        <dbReference type="Proteomes" id="UP000011185"/>
    </source>
</evidence>
<dbReference type="HOGENOM" id="CLU_1085972_0_0_1"/>
<organism evidence="1 2">
    <name type="scientific">Trachipleistophora hominis</name>
    <name type="common">Microsporidian parasite</name>
    <dbReference type="NCBI Taxonomy" id="72359"/>
    <lineage>
        <taxon>Eukaryota</taxon>
        <taxon>Fungi</taxon>
        <taxon>Fungi incertae sedis</taxon>
        <taxon>Microsporidia</taxon>
        <taxon>Pleistophoridae</taxon>
        <taxon>Trachipleistophora</taxon>
    </lineage>
</organism>
<keyword evidence="2" id="KW-1185">Reference proteome</keyword>
<name>L7JZC0_TRAHO</name>
<dbReference type="InParanoid" id="L7JZC0"/>